<dbReference type="InterPro" id="IPR016181">
    <property type="entry name" value="Acyl_CoA_acyltransferase"/>
</dbReference>
<reference evidence="4" key="1">
    <citation type="submission" date="2015-07" db="EMBL/GenBank/DDBJ databases">
        <title>Genome sequencing project for genomic taxonomy and phylogenomics of Bacillus-like bacteria.</title>
        <authorList>
            <person name="Liu B."/>
            <person name="Wang J."/>
            <person name="Zhu Y."/>
            <person name="Liu G."/>
            <person name="Chen Q."/>
            <person name="Chen Z."/>
            <person name="Lan J."/>
            <person name="Che J."/>
            <person name="Ge C."/>
            <person name="Shi H."/>
            <person name="Pan Z."/>
            <person name="Liu X."/>
        </authorList>
    </citation>
    <scope>NUCLEOTIDE SEQUENCE [LARGE SCALE GENOMIC DNA]</scope>
    <source>
        <strain evidence="4">DSM 9887</strain>
    </source>
</reference>
<name>A0A0K9YQI0_9BACL</name>
<organism evidence="3 4">
    <name type="scientific">Brevibacillus reuszeri</name>
    <dbReference type="NCBI Taxonomy" id="54915"/>
    <lineage>
        <taxon>Bacteria</taxon>
        <taxon>Bacillati</taxon>
        <taxon>Bacillota</taxon>
        <taxon>Bacilli</taxon>
        <taxon>Bacillales</taxon>
        <taxon>Paenibacillaceae</taxon>
        <taxon>Brevibacillus</taxon>
    </lineage>
</organism>
<evidence type="ECO:0000313" key="2">
    <source>
        <dbReference type="EMBL" id="GED71851.1"/>
    </source>
</evidence>
<reference evidence="2 5" key="3">
    <citation type="submission" date="2019-06" db="EMBL/GenBank/DDBJ databases">
        <title>Whole genome shotgun sequence of Brevibacillus reuszeri NBRC 15719.</title>
        <authorList>
            <person name="Hosoyama A."/>
            <person name="Uohara A."/>
            <person name="Ohji S."/>
            <person name="Ichikawa N."/>
        </authorList>
    </citation>
    <scope>NUCLEOTIDE SEQUENCE [LARGE SCALE GENOMIC DNA]</scope>
    <source>
        <strain evidence="2 5">NBRC 15719</strain>
    </source>
</reference>
<gene>
    <name evidence="3" type="ORF">ADS79_16005</name>
    <name evidence="2" type="ORF">BRE01_55530</name>
</gene>
<keyword evidence="5" id="KW-1185">Reference proteome</keyword>
<dbReference type="STRING" id="54915.ADS79_16005"/>
<dbReference type="InterPro" id="IPR025685">
    <property type="entry name" value="YoaP-like_dom"/>
</dbReference>
<dbReference type="Pfam" id="PF14268">
    <property type="entry name" value="YoaP"/>
    <property type="match status" value="1"/>
</dbReference>
<dbReference type="EMBL" id="LGIQ01000009">
    <property type="protein sequence ID" value="KNB70435.1"/>
    <property type="molecule type" value="Genomic_DNA"/>
</dbReference>
<protein>
    <submittedName>
        <fullName evidence="2 3">Acetyltransferase</fullName>
    </submittedName>
</protein>
<comment type="caution">
    <text evidence="3">The sequence shown here is derived from an EMBL/GenBank/DDBJ whole genome shotgun (WGS) entry which is preliminary data.</text>
</comment>
<dbReference type="CDD" id="cd04301">
    <property type="entry name" value="NAT_SF"/>
    <property type="match status" value="1"/>
</dbReference>
<dbReference type="EMBL" id="BJON01000023">
    <property type="protein sequence ID" value="GED71851.1"/>
    <property type="molecule type" value="Genomic_DNA"/>
</dbReference>
<dbReference type="GO" id="GO:0016747">
    <property type="term" value="F:acyltransferase activity, transferring groups other than amino-acyl groups"/>
    <property type="evidence" value="ECO:0007669"/>
    <property type="project" value="InterPro"/>
</dbReference>
<reference evidence="3" key="2">
    <citation type="submission" date="2015-07" db="EMBL/GenBank/DDBJ databases">
        <title>MeaNS - Measles Nucleotide Surveillance Program.</title>
        <authorList>
            <person name="Tran T."/>
            <person name="Druce J."/>
        </authorList>
    </citation>
    <scope>NUCLEOTIDE SEQUENCE</scope>
    <source>
        <strain evidence="3">DSM 9887</strain>
    </source>
</reference>
<keyword evidence="3" id="KW-0808">Transferase</keyword>
<dbReference type="PROSITE" id="PS51186">
    <property type="entry name" value="GNAT"/>
    <property type="match status" value="1"/>
</dbReference>
<proteinExistence type="predicted"/>
<feature type="domain" description="N-acetyltransferase" evidence="1">
    <location>
        <begin position="5"/>
        <end position="154"/>
    </location>
</feature>
<evidence type="ECO:0000313" key="4">
    <source>
        <dbReference type="Proteomes" id="UP000036834"/>
    </source>
</evidence>
<dbReference type="Gene3D" id="3.40.630.30">
    <property type="match status" value="1"/>
</dbReference>
<sequence>MKEMMDILALTQENIFDQHICCSLSDKDNQNGVTLKKQWLQCRMEEGLVFKKLDVRGKVFIEYIPAEYAWAPIEAANYLFINCFWVAGRYKGQGYGARLLNECMQDAKEKHGIVAISSAKKKPYLTDKSYFIKNGFQVCDTAPPYFELLVKRFDDQAPYPTFKATAKKARIEQTDGLVVMYTDQCPFTDFYANQELDAIQKEFQIPVQRIKLTSREEAQNAASPFTTYTAYWNGEFLTHEILNRKKFEAFLNKRKT</sequence>
<dbReference type="Pfam" id="PF00583">
    <property type="entry name" value="Acetyltransf_1"/>
    <property type="match status" value="1"/>
</dbReference>
<dbReference type="SUPFAM" id="SSF55729">
    <property type="entry name" value="Acyl-CoA N-acyltransferases (Nat)"/>
    <property type="match status" value="1"/>
</dbReference>
<evidence type="ECO:0000313" key="5">
    <source>
        <dbReference type="Proteomes" id="UP000319578"/>
    </source>
</evidence>
<evidence type="ECO:0000313" key="3">
    <source>
        <dbReference type="EMBL" id="KNB70435.1"/>
    </source>
</evidence>
<dbReference type="InterPro" id="IPR000182">
    <property type="entry name" value="GNAT_dom"/>
</dbReference>
<dbReference type="AlphaFoldDB" id="A0A0K9YQI0"/>
<evidence type="ECO:0000259" key="1">
    <source>
        <dbReference type="PROSITE" id="PS51186"/>
    </source>
</evidence>
<dbReference type="Proteomes" id="UP000319578">
    <property type="component" value="Unassembled WGS sequence"/>
</dbReference>
<dbReference type="Proteomes" id="UP000036834">
    <property type="component" value="Unassembled WGS sequence"/>
</dbReference>
<accession>A0A0K9YQI0</accession>
<dbReference type="PATRIC" id="fig|54915.3.peg.2232"/>